<comment type="caution">
    <text evidence="4">The sequence shown here is derived from an EMBL/GenBank/DDBJ whole genome shotgun (WGS) entry which is preliminary data.</text>
</comment>
<evidence type="ECO:0000313" key="5">
    <source>
        <dbReference type="Proteomes" id="UP000730618"/>
    </source>
</evidence>
<dbReference type="Proteomes" id="UP000730618">
    <property type="component" value="Unassembled WGS sequence"/>
</dbReference>
<dbReference type="Pfam" id="PF00534">
    <property type="entry name" value="Glycos_transf_1"/>
    <property type="match status" value="1"/>
</dbReference>
<gene>
    <name evidence="4" type="primary">mshA_3</name>
    <name evidence="4" type="ORF">PAECIP111802_01843</name>
</gene>
<protein>
    <submittedName>
        <fullName evidence="4">D-inositol-3-phosphate glycosyltransferase</fullName>
        <ecNumber evidence="4">2.4.1.250</ecNumber>
    </submittedName>
</protein>
<reference evidence="4 5" key="1">
    <citation type="submission" date="2021-06" db="EMBL/GenBank/DDBJ databases">
        <authorList>
            <person name="Criscuolo A."/>
        </authorList>
    </citation>
    <scope>NUCLEOTIDE SEQUENCE [LARGE SCALE GENOMIC DNA]</scope>
    <source>
        <strain evidence="5">CIP 111802</strain>
    </source>
</reference>
<keyword evidence="5" id="KW-1185">Reference proteome</keyword>
<keyword evidence="2 4" id="KW-0808">Transferase</keyword>
<dbReference type="GO" id="GO:0102710">
    <property type="term" value="F:D-inositol-3-phosphate glycosyltransferase activity"/>
    <property type="evidence" value="ECO:0007669"/>
    <property type="project" value="UniProtKB-EC"/>
</dbReference>
<organism evidence="4 5">
    <name type="scientific">Paenibacillus allorhizosphaerae</name>
    <dbReference type="NCBI Taxonomy" id="2849866"/>
    <lineage>
        <taxon>Bacteria</taxon>
        <taxon>Bacillati</taxon>
        <taxon>Bacillota</taxon>
        <taxon>Bacilli</taxon>
        <taxon>Bacillales</taxon>
        <taxon>Paenibacillaceae</taxon>
        <taxon>Paenibacillus</taxon>
    </lineage>
</organism>
<evidence type="ECO:0000256" key="2">
    <source>
        <dbReference type="ARBA" id="ARBA00022679"/>
    </source>
</evidence>
<keyword evidence="1 4" id="KW-0328">Glycosyltransferase</keyword>
<evidence type="ECO:0000313" key="4">
    <source>
        <dbReference type="EMBL" id="CAG7632417.1"/>
    </source>
</evidence>
<name>A0ABN7TIG8_9BACL</name>
<evidence type="ECO:0000256" key="1">
    <source>
        <dbReference type="ARBA" id="ARBA00022676"/>
    </source>
</evidence>
<evidence type="ECO:0000259" key="3">
    <source>
        <dbReference type="Pfam" id="PF00534"/>
    </source>
</evidence>
<dbReference type="InterPro" id="IPR001296">
    <property type="entry name" value="Glyco_trans_1"/>
</dbReference>
<dbReference type="RefSeq" id="WP_218098177.1">
    <property type="nucleotide sequence ID" value="NZ_CAJVCE010000004.1"/>
</dbReference>
<dbReference type="CDD" id="cd03801">
    <property type="entry name" value="GT4_PimA-like"/>
    <property type="match status" value="1"/>
</dbReference>
<accession>A0ABN7TIG8</accession>
<proteinExistence type="predicted"/>
<feature type="domain" description="Glycosyl transferase family 1" evidence="3">
    <location>
        <begin position="211"/>
        <end position="361"/>
    </location>
</feature>
<dbReference type="PANTHER" id="PTHR12526">
    <property type="entry name" value="GLYCOSYLTRANSFERASE"/>
    <property type="match status" value="1"/>
</dbReference>
<dbReference type="EC" id="2.4.1.250" evidence="4"/>
<dbReference type="EMBL" id="CAJVCE010000004">
    <property type="protein sequence ID" value="CAG7632417.1"/>
    <property type="molecule type" value="Genomic_DNA"/>
</dbReference>
<dbReference type="PANTHER" id="PTHR12526:SF510">
    <property type="entry name" value="D-INOSITOL 3-PHOSPHATE GLYCOSYLTRANSFERASE"/>
    <property type="match status" value="1"/>
</dbReference>
<sequence>MHKVLMGCSAGLGEGGLGGHLNFVYESVRHSGGRAEVFTSSSAVSGSTITIPAPSWQKWIKYTPVRWLPATKVYWDTVHFDRYVSEKLPSSPVIYHTFPGYAENSFRKVRRFGGITVLEAATTHVAALFSDTSLEHRTYKMKGSPFHPSWVERVLREYELADYITVASRMQMDSFLRQGMKPEKLLFAPLGVDTKRFHPLPGQASLVPRMKGEPFRIISVGQVSLLKGVPYVLEAVKRTGDPEIEITLFGGIGWRKIRSLIEQYQQAGVRIKLGAGDPIPSLRNSHLCVHAAVNDGFGLAPLEAMATGIPTIVSDATGMKDAIEQGRSGLITPARDAGALAEQILRLKHDDDYRIHMAEASITAAQQYDIQERVAYYAQLLSPVWSSIQGERSG</sequence>